<reference evidence="1" key="1">
    <citation type="journal article" date="2019" name="Sci. Rep.">
        <title>Draft genome of Tanacetum cinerariifolium, the natural source of mosquito coil.</title>
        <authorList>
            <person name="Yamashiro T."/>
            <person name="Shiraishi A."/>
            <person name="Satake H."/>
            <person name="Nakayama K."/>
        </authorList>
    </citation>
    <scope>NUCLEOTIDE SEQUENCE</scope>
</reference>
<sequence length="63" mass="6534">ASVRKTKSSFDTIVTPPTAAGTSLSTFGKGKQHAKASKAKSLTVLSEVAMTEAEQLKLADVVL</sequence>
<organism evidence="1">
    <name type="scientific">Tanacetum cinerariifolium</name>
    <name type="common">Dalmatian daisy</name>
    <name type="synonym">Chrysanthemum cinerariifolium</name>
    <dbReference type="NCBI Taxonomy" id="118510"/>
    <lineage>
        <taxon>Eukaryota</taxon>
        <taxon>Viridiplantae</taxon>
        <taxon>Streptophyta</taxon>
        <taxon>Embryophyta</taxon>
        <taxon>Tracheophyta</taxon>
        <taxon>Spermatophyta</taxon>
        <taxon>Magnoliopsida</taxon>
        <taxon>eudicotyledons</taxon>
        <taxon>Gunneridae</taxon>
        <taxon>Pentapetalae</taxon>
        <taxon>asterids</taxon>
        <taxon>campanulids</taxon>
        <taxon>Asterales</taxon>
        <taxon>Asteraceae</taxon>
        <taxon>Asteroideae</taxon>
        <taxon>Anthemideae</taxon>
        <taxon>Anthemidinae</taxon>
        <taxon>Tanacetum</taxon>
    </lineage>
</organism>
<accession>A0A699XJN8</accession>
<proteinExistence type="predicted"/>
<evidence type="ECO:0000313" key="1">
    <source>
        <dbReference type="EMBL" id="GFD60145.1"/>
    </source>
</evidence>
<dbReference type="EMBL" id="BKCJ011874053">
    <property type="protein sequence ID" value="GFD60145.1"/>
    <property type="molecule type" value="Genomic_DNA"/>
</dbReference>
<feature type="non-terminal residue" evidence="1">
    <location>
        <position position="1"/>
    </location>
</feature>
<name>A0A699XJN8_TANCI</name>
<gene>
    <name evidence="1" type="ORF">Tci_932114</name>
</gene>
<comment type="caution">
    <text evidence="1">The sequence shown here is derived from an EMBL/GenBank/DDBJ whole genome shotgun (WGS) entry which is preliminary data.</text>
</comment>
<dbReference type="AlphaFoldDB" id="A0A699XJN8"/>
<protein>
    <submittedName>
        <fullName evidence="1">Uncharacterized protein</fullName>
    </submittedName>
</protein>